<protein>
    <submittedName>
        <fullName evidence="2">Uncharacterized protein</fullName>
    </submittedName>
</protein>
<keyword evidence="3" id="KW-1185">Reference proteome</keyword>
<organism evidence="2 3">
    <name type="scientific">Candidatus Acidianus copahuensis</name>
    <dbReference type="NCBI Taxonomy" id="1160895"/>
    <lineage>
        <taxon>Archaea</taxon>
        <taxon>Thermoproteota</taxon>
        <taxon>Thermoprotei</taxon>
        <taxon>Sulfolobales</taxon>
        <taxon>Sulfolobaceae</taxon>
        <taxon>Acidianus</taxon>
    </lineage>
</organism>
<keyword evidence="1" id="KW-0812">Transmembrane</keyword>
<reference evidence="2 3" key="1">
    <citation type="submission" date="2014-03" db="EMBL/GenBank/DDBJ databases">
        <title>Draft genome sequence of the novel thermoacidophilic archaea Acidianus copahuensis ALE1 strain, isolated from Copahue volcanic area in Neuquen Argentina.</title>
        <authorList>
            <person name="Urbieta M.S."/>
            <person name="Rascovan N."/>
            <person name="Castro C."/>
            <person name="Revale S."/>
            <person name="Giaveno M.A."/>
            <person name="Vazquez M.P."/>
            <person name="Donati E.R."/>
        </authorList>
    </citation>
    <scope>NUCLEOTIDE SEQUENCE [LARGE SCALE GENOMIC DNA]</scope>
    <source>
        <strain evidence="2 3">ALE1</strain>
    </source>
</reference>
<dbReference type="RefSeq" id="WP_048100490.1">
    <property type="nucleotide sequence ID" value="NZ_JFZT01000057.1"/>
</dbReference>
<comment type="caution">
    <text evidence="2">The sequence shown here is derived from an EMBL/GenBank/DDBJ whole genome shotgun (WGS) entry which is preliminary data.</text>
</comment>
<dbReference type="AlphaFoldDB" id="A0A031LLL9"/>
<dbReference type="Proteomes" id="UP000024332">
    <property type="component" value="Unassembled WGS sequence"/>
</dbReference>
<feature type="transmembrane region" description="Helical" evidence="1">
    <location>
        <begin position="7"/>
        <end position="27"/>
    </location>
</feature>
<keyword evidence="1" id="KW-0472">Membrane</keyword>
<dbReference type="OrthoDB" id="43019at2157"/>
<evidence type="ECO:0000256" key="1">
    <source>
        <dbReference type="SAM" id="Phobius"/>
    </source>
</evidence>
<dbReference type="EMBL" id="JFZT01000057">
    <property type="protein sequence ID" value="EZQ02129.1"/>
    <property type="molecule type" value="Genomic_DNA"/>
</dbReference>
<name>A0A031LLL9_9CREN</name>
<accession>A0A031LLL9</accession>
<sequence length="172" mass="18595">MNYKAIAIGIVIFLVGLVASITMPFYYPNYQEVNSVYASHLSYVVIPAGAEKIVSNFTTNSTYNAVIAFIQSGTGNITIFNISSADLKQITTQSSLVSAELTPGKYAIAIVNPQGIAQNISYTYGVFNANFLNSFYSGLGILSTITEILTLGGIAITIIAVIYEIINRKRKK</sequence>
<gene>
    <name evidence="2" type="ORF">CM19_11635</name>
</gene>
<evidence type="ECO:0000313" key="3">
    <source>
        <dbReference type="Proteomes" id="UP000024332"/>
    </source>
</evidence>
<evidence type="ECO:0000313" key="2">
    <source>
        <dbReference type="EMBL" id="EZQ02129.1"/>
    </source>
</evidence>
<proteinExistence type="predicted"/>
<feature type="transmembrane region" description="Helical" evidence="1">
    <location>
        <begin position="141"/>
        <end position="166"/>
    </location>
</feature>
<keyword evidence="1" id="KW-1133">Transmembrane helix</keyword>